<gene>
    <name evidence="2" type="ORF">A4A49_04974</name>
</gene>
<accession>A0A314LEI1</accession>
<evidence type="ECO:0000313" key="2">
    <source>
        <dbReference type="EMBL" id="OIT39547.1"/>
    </source>
</evidence>
<feature type="signal peptide" evidence="1">
    <location>
        <begin position="1"/>
        <end position="26"/>
    </location>
</feature>
<comment type="caution">
    <text evidence="2">The sequence shown here is derived from an EMBL/GenBank/DDBJ whole genome shotgun (WGS) entry which is preliminary data.</text>
</comment>
<name>A0A314LEI1_NICAT</name>
<dbReference type="Gramene" id="OIT39547">
    <property type="protein sequence ID" value="OIT39547"/>
    <property type="gene ID" value="A4A49_04974"/>
</dbReference>
<evidence type="ECO:0000313" key="3">
    <source>
        <dbReference type="Proteomes" id="UP000187609"/>
    </source>
</evidence>
<reference evidence="2" key="1">
    <citation type="submission" date="2016-11" db="EMBL/GenBank/DDBJ databases">
        <title>The genome of Nicotiana attenuata.</title>
        <authorList>
            <person name="Xu S."/>
            <person name="Brockmoeller T."/>
            <person name="Gaquerel E."/>
            <person name="Navarro A."/>
            <person name="Kuhl H."/>
            <person name="Gase K."/>
            <person name="Ling Z."/>
            <person name="Zhou W."/>
            <person name="Kreitzer C."/>
            <person name="Stanke M."/>
            <person name="Tang H."/>
            <person name="Lyons E."/>
            <person name="Pandey P."/>
            <person name="Pandey S.P."/>
            <person name="Timmermann B."/>
            <person name="Baldwin I.T."/>
        </authorList>
    </citation>
    <scope>NUCLEOTIDE SEQUENCE [LARGE SCALE GENOMIC DNA]</scope>
    <source>
        <strain evidence="2">UT</strain>
    </source>
</reference>
<organism evidence="2 3">
    <name type="scientific">Nicotiana attenuata</name>
    <name type="common">Coyote tobacco</name>
    <dbReference type="NCBI Taxonomy" id="49451"/>
    <lineage>
        <taxon>Eukaryota</taxon>
        <taxon>Viridiplantae</taxon>
        <taxon>Streptophyta</taxon>
        <taxon>Embryophyta</taxon>
        <taxon>Tracheophyta</taxon>
        <taxon>Spermatophyta</taxon>
        <taxon>Magnoliopsida</taxon>
        <taxon>eudicotyledons</taxon>
        <taxon>Gunneridae</taxon>
        <taxon>Pentapetalae</taxon>
        <taxon>asterids</taxon>
        <taxon>lamiids</taxon>
        <taxon>Solanales</taxon>
        <taxon>Solanaceae</taxon>
        <taxon>Nicotianoideae</taxon>
        <taxon>Nicotianeae</taxon>
        <taxon>Nicotiana</taxon>
    </lineage>
</organism>
<dbReference type="AlphaFoldDB" id="A0A314LEI1"/>
<evidence type="ECO:0000256" key="1">
    <source>
        <dbReference type="SAM" id="SignalP"/>
    </source>
</evidence>
<feature type="chain" id="PRO_5016362074" evidence="1">
    <location>
        <begin position="27"/>
        <end position="81"/>
    </location>
</feature>
<sequence length="81" mass="8627">MKSYIVFSFLSLAIFFTFFGPLLVSGDIQFCPGSFTADGTCDNISCGNLALLEWPASKMPHSCKCAVGGSNKSNCTCLIVC</sequence>
<dbReference type="EMBL" id="MJEQ01000096">
    <property type="protein sequence ID" value="OIT39547.1"/>
    <property type="molecule type" value="Genomic_DNA"/>
</dbReference>
<keyword evidence="1" id="KW-0732">Signal</keyword>
<proteinExistence type="predicted"/>
<keyword evidence="3" id="KW-1185">Reference proteome</keyword>
<protein>
    <submittedName>
        <fullName evidence="2">Uncharacterized protein</fullName>
    </submittedName>
</protein>
<dbReference type="Proteomes" id="UP000187609">
    <property type="component" value="Unassembled WGS sequence"/>
</dbReference>